<dbReference type="SUPFAM" id="SSF55729">
    <property type="entry name" value="Acyl-CoA N-acyltransferases (Nat)"/>
    <property type="match status" value="1"/>
</dbReference>
<dbReference type="STRING" id="1855283.SAMN05216382_2722"/>
<keyword evidence="1" id="KW-0808">Transferase</keyword>
<dbReference type="EMBL" id="FNZZ01000005">
    <property type="protein sequence ID" value="SEL81984.1"/>
    <property type="molecule type" value="Genomic_DNA"/>
</dbReference>
<accession>A0A1H7TC16</accession>
<evidence type="ECO:0000313" key="1">
    <source>
        <dbReference type="EMBL" id="SEL81984.1"/>
    </source>
</evidence>
<dbReference type="RefSeq" id="WP_093007194.1">
    <property type="nucleotide sequence ID" value="NZ_FNZZ01000005.1"/>
</dbReference>
<dbReference type="InterPro" id="IPR016181">
    <property type="entry name" value="Acyl_CoA_acyltransferase"/>
</dbReference>
<name>A0A1H7TC16_9SPHN</name>
<dbReference type="AlphaFoldDB" id="A0A1H7TC16"/>
<keyword evidence="2" id="KW-1185">Reference proteome</keyword>
<proteinExistence type="predicted"/>
<organism evidence="1 2">
    <name type="scientific">Sphingomonas palmae</name>
    <dbReference type="NCBI Taxonomy" id="1855283"/>
    <lineage>
        <taxon>Bacteria</taxon>
        <taxon>Pseudomonadati</taxon>
        <taxon>Pseudomonadota</taxon>
        <taxon>Alphaproteobacteria</taxon>
        <taxon>Sphingomonadales</taxon>
        <taxon>Sphingomonadaceae</taxon>
        <taxon>Sphingomonas</taxon>
    </lineage>
</organism>
<dbReference type="Gene3D" id="3.40.630.30">
    <property type="match status" value="1"/>
</dbReference>
<dbReference type="GO" id="GO:0016740">
    <property type="term" value="F:transferase activity"/>
    <property type="evidence" value="ECO:0007669"/>
    <property type="project" value="UniProtKB-KW"/>
</dbReference>
<gene>
    <name evidence="1" type="ORF">SAMN05216382_2722</name>
</gene>
<protein>
    <submittedName>
        <fullName evidence="1">Putative acetyltransferase</fullName>
    </submittedName>
</protein>
<evidence type="ECO:0000313" key="2">
    <source>
        <dbReference type="Proteomes" id="UP000199214"/>
    </source>
</evidence>
<reference evidence="2" key="1">
    <citation type="submission" date="2016-10" db="EMBL/GenBank/DDBJ databases">
        <authorList>
            <person name="Varghese N."/>
            <person name="Submissions S."/>
        </authorList>
    </citation>
    <scope>NUCLEOTIDE SEQUENCE [LARGE SCALE GENOMIC DNA]</scope>
    <source>
        <strain evidence="2">JS21-1</strain>
    </source>
</reference>
<dbReference type="Proteomes" id="UP000199214">
    <property type="component" value="Unassembled WGS sequence"/>
</dbReference>
<sequence>MTDPRAVTIRDYRTGDAPAMARIYFLAVHALGTRRYTQAQVTAWAPDEPDPDRFVARAADGRRTLVAVDSDGAVIGVPIHNYLMTRPLG</sequence>
<dbReference type="OrthoDB" id="9789081at2"/>